<keyword evidence="2" id="KW-0812">Transmembrane</keyword>
<gene>
    <name evidence="5" type="primary">LOC106463956</name>
</gene>
<evidence type="ECO:0000313" key="5">
    <source>
        <dbReference type="RefSeq" id="XP_022247297.1"/>
    </source>
</evidence>
<keyword evidence="2" id="KW-0472">Membrane</keyword>
<name>A0ABM1SUJ1_LIMPO</name>
<evidence type="ECO:0000256" key="1">
    <source>
        <dbReference type="ARBA" id="ARBA00007865"/>
    </source>
</evidence>
<protein>
    <submittedName>
        <fullName evidence="5">Uncharacterized protein LOC106463956</fullName>
    </submittedName>
</protein>
<feature type="transmembrane region" description="Helical" evidence="2">
    <location>
        <begin position="271"/>
        <end position="291"/>
    </location>
</feature>
<dbReference type="InterPro" id="IPR037175">
    <property type="entry name" value="KFase_sf"/>
</dbReference>
<dbReference type="GeneID" id="106463956"/>
<dbReference type="PANTHER" id="PTHR31118">
    <property type="entry name" value="CYCLASE-LIKE PROTEIN 2"/>
    <property type="match status" value="1"/>
</dbReference>
<dbReference type="RefSeq" id="XP_022247297.1">
    <property type="nucleotide sequence ID" value="XM_022391589.1"/>
</dbReference>
<feature type="chain" id="PRO_5047001185" evidence="3">
    <location>
        <begin position="21"/>
        <end position="292"/>
    </location>
</feature>
<evidence type="ECO:0000256" key="3">
    <source>
        <dbReference type="SAM" id="SignalP"/>
    </source>
</evidence>
<dbReference type="PANTHER" id="PTHR31118:SF12">
    <property type="entry name" value="CYCLASE-LIKE PROTEIN 2"/>
    <property type="match status" value="1"/>
</dbReference>
<keyword evidence="4" id="KW-1185">Reference proteome</keyword>
<sequence length="292" mass="32840">MWKISVIHFCLFLVVDPSNAHTHHEDIIDLSYVFDESTIYWPAEKRLNLVIRENGTTKDGYWYQIDEFSAATHGGTHLDAPCHFALGSWCVSDIPINHLVAPAVVVDVADKTRGNPDYLIQSTDVYKWEEKHGEIPDGSIVLFRTGWGKFWPDVVKYMGTDTNDESKLHFPGIHPDLAQFLVDNRNIYGVGIDTASQDYGQSKIYKSHQILEAKNIYGLENVANLEKLPPTGAMLYVMPMKLRNASGAPCRIVATARSQDSDNNNNASTTYLSIILIYVCCVFVQICVTSFF</sequence>
<proteinExistence type="inferred from homology"/>
<evidence type="ECO:0000256" key="2">
    <source>
        <dbReference type="SAM" id="Phobius"/>
    </source>
</evidence>
<reference evidence="5" key="1">
    <citation type="submission" date="2025-08" db="UniProtKB">
        <authorList>
            <consortium name="RefSeq"/>
        </authorList>
    </citation>
    <scope>IDENTIFICATION</scope>
    <source>
        <tissue evidence="5">Muscle</tissue>
    </source>
</reference>
<dbReference type="Gene3D" id="3.50.30.50">
    <property type="entry name" value="Putative cyclase"/>
    <property type="match status" value="1"/>
</dbReference>
<feature type="signal peptide" evidence="3">
    <location>
        <begin position="1"/>
        <end position="20"/>
    </location>
</feature>
<organism evidence="4 5">
    <name type="scientific">Limulus polyphemus</name>
    <name type="common">Atlantic horseshoe crab</name>
    <dbReference type="NCBI Taxonomy" id="6850"/>
    <lineage>
        <taxon>Eukaryota</taxon>
        <taxon>Metazoa</taxon>
        <taxon>Ecdysozoa</taxon>
        <taxon>Arthropoda</taxon>
        <taxon>Chelicerata</taxon>
        <taxon>Merostomata</taxon>
        <taxon>Xiphosura</taxon>
        <taxon>Limulidae</taxon>
        <taxon>Limulus</taxon>
    </lineage>
</organism>
<dbReference type="Pfam" id="PF04199">
    <property type="entry name" value="Cyclase"/>
    <property type="match status" value="1"/>
</dbReference>
<keyword evidence="2" id="KW-1133">Transmembrane helix</keyword>
<keyword evidence="3" id="KW-0732">Signal</keyword>
<dbReference type="SUPFAM" id="SSF102198">
    <property type="entry name" value="Putative cyclase"/>
    <property type="match status" value="1"/>
</dbReference>
<dbReference type="InterPro" id="IPR007325">
    <property type="entry name" value="KFase/CYL"/>
</dbReference>
<dbReference type="Proteomes" id="UP000694941">
    <property type="component" value="Unplaced"/>
</dbReference>
<accession>A0ABM1SUJ1</accession>
<comment type="similarity">
    <text evidence="1">Belongs to the Cyclase 1 superfamily.</text>
</comment>
<evidence type="ECO:0000313" key="4">
    <source>
        <dbReference type="Proteomes" id="UP000694941"/>
    </source>
</evidence>